<dbReference type="InterPro" id="IPR022687">
    <property type="entry name" value="HTH_DTXR"/>
</dbReference>
<dbReference type="GO" id="GO:0045892">
    <property type="term" value="P:negative regulation of DNA-templated transcription"/>
    <property type="evidence" value="ECO:0007669"/>
    <property type="project" value="TreeGrafter"/>
</dbReference>
<keyword evidence="6" id="KW-0805">Transcription regulation</keyword>
<comment type="similarity">
    <text evidence="2">Belongs to the DtxR/MntR family.</text>
</comment>
<evidence type="ECO:0000313" key="11">
    <source>
        <dbReference type="EMBL" id="ABJ83168.1"/>
    </source>
</evidence>
<dbReference type="eggNOG" id="COG1321">
    <property type="taxonomic scope" value="Bacteria"/>
</dbReference>
<accession>Q026A1</accession>
<dbReference type="GO" id="GO:0003677">
    <property type="term" value="F:DNA binding"/>
    <property type="evidence" value="ECO:0007669"/>
    <property type="project" value="UniProtKB-KW"/>
</dbReference>
<dbReference type="InterPro" id="IPR008988">
    <property type="entry name" value="Transcriptional_repressor_C"/>
</dbReference>
<dbReference type="SUPFAM" id="SSF50037">
    <property type="entry name" value="C-terminal domain of transcriptional repressors"/>
    <property type="match status" value="1"/>
</dbReference>
<protein>
    <recommendedName>
        <fullName evidence="4">Transcriptional regulator MntR</fullName>
    </recommendedName>
</protein>
<dbReference type="STRING" id="234267.Acid_2178"/>
<dbReference type="Pfam" id="PF02742">
    <property type="entry name" value="Fe_dep_repr_C"/>
    <property type="match status" value="1"/>
</dbReference>
<dbReference type="Gene3D" id="2.30.30.90">
    <property type="match status" value="1"/>
</dbReference>
<dbReference type="Pfam" id="PF01325">
    <property type="entry name" value="Fe_dep_repress"/>
    <property type="match status" value="1"/>
</dbReference>
<dbReference type="InterPro" id="IPR036390">
    <property type="entry name" value="WH_DNA-bd_sf"/>
</dbReference>
<dbReference type="PROSITE" id="PS50944">
    <property type="entry name" value="HTH_DTXR"/>
    <property type="match status" value="1"/>
</dbReference>
<dbReference type="SMART" id="SM00899">
    <property type="entry name" value="FeoA"/>
    <property type="match status" value="1"/>
</dbReference>
<dbReference type="EMBL" id="CP000473">
    <property type="protein sequence ID" value="ABJ83168.1"/>
    <property type="molecule type" value="Genomic_DNA"/>
</dbReference>
<keyword evidence="8" id="KW-0804">Transcription</keyword>
<evidence type="ECO:0000256" key="7">
    <source>
        <dbReference type="ARBA" id="ARBA00023125"/>
    </source>
</evidence>
<dbReference type="Gene3D" id="1.10.10.10">
    <property type="entry name" value="Winged helix-like DNA-binding domain superfamily/Winged helix DNA-binding domain"/>
    <property type="match status" value="1"/>
</dbReference>
<name>Q026A1_SOLUE</name>
<evidence type="ECO:0000259" key="10">
    <source>
        <dbReference type="PROSITE" id="PS50944"/>
    </source>
</evidence>
<dbReference type="InterPro" id="IPR038157">
    <property type="entry name" value="FeoA_core_dom"/>
</dbReference>
<keyword evidence="5" id="KW-0408">Iron</keyword>
<comment type="subunit">
    <text evidence="3">Homodimer.</text>
</comment>
<dbReference type="HOGENOM" id="CLU_069532_0_0_0"/>
<dbReference type="InterPro" id="IPR050536">
    <property type="entry name" value="DtxR_MntR_Metal-Reg"/>
</dbReference>
<evidence type="ECO:0000256" key="5">
    <source>
        <dbReference type="ARBA" id="ARBA00023004"/>
    </source>
</evidence>
<dbReference type="GO" id="GO:0046983">
    <property type="term" value="F:protein dimerization activity"/>
    <property type="evidence" value="ECO:0007669"/>
    <property type="project" value="InterPro"/>
</dbReference>
<dbReference type="InterPro" id="IPR036421">
    <property type="entry name" value="Fe_dep_repressor_sf"/>
</dbReference>
<dbReference type="GO" id="GO:0005737">
    <property type="term" value="C:cytoplasm"/>
    <property type="evidence" value="ECO:0007669"/>
    <property type="project" value="UniProtKB-SubCell"/>
</dbReference>
<organism evidence="11">
    <name type="scientific">Solibacter usitatus (strain Ellin6076)</name>
    <dbReference type="NCBI Taxonomy" id="234267"/>
    <lineage>
        <taxon>Bacteria</taxon>
        <taxon>Pseudomonadati</taxon>
        <taxon>Acidobacteriota</taxon>
        <taxon>Terriglobia</taxon>
        <taxon>Bryobacterales</taxon>
        <taxon>Solibacteraceae</taxon>
        <taxon>Candidatus Solibacter</taxon>
    </lineage>
</organism>
<dbReference type="PANTHER" id="PTHR33238:SF10">
    <property type="entry name" value="IRON-DEPENDENT REPRESSOR IDER"/>
    <property type="match status" value="1"/>
</dbReference>
<evidence type="ECO:0000256" key="9">
    <source>
        <dbReference type="ARBA" id="ARBA00025185"/>
    </source>
</evidence>
<reference evidence="11" key="1">
    <citation type="submission" date="2006-10" db="EMBL/GenBank/DDBJ databases">
        <title>Complete sequence of Solibacter usitatus Ellin6076.</title>
        <authorList>
            <consortium name="US DOE Joint Genome Institute"/>
            <person name="Copeland A."/>
            <person name="Lucas S."/>
            <person name="Lapidus A."/>
            <person name="Barry K."/>
            <person name="Detter J.C."/>
            <person name="Glavina del Rio T."/>
            <person name="Hammon N."/>
            <person name="Israni S."/>
            <person name="Dalin E."/>
            <person name="Tice H."/>
            <person name="Pitluck S."/>
            <person name="Thompson L.S."/>
            <person name="Brettin T."/>
            <person name="Bruce D."/>
            <person name="Han C."/>
            <person name="Tapia R."/>
            <person name="Gilna P."/>
            <person name="Schmutz J."/>
            <person name="Larimer F."/>
            <person name="Land M."/>
            <person name="Hauser L."/>
            <person name="Kyrpides N."/>
            <person name="Mikhailova N."/>
            <person name="Janssen P.H."/>
            <person name="Kuske C.R."/>
            <person name="Richardson P."/>
        </authorList>
    </citation>
    <scope>NUCLEOTIDE SEQUENCE</scope>
    <source>
        <strain evidence="11">Ellin6076</strain>
    </source>
</reference>
<evidence type="ECO:0000256" key="4">
    <source>
        <dbReference type="ARBA" id="ARBA00022386"/>
    </source>
</evidence>
<dbReference type="KEGG" id="sus:Acid_2178"/>
<dbReference type="GO" id="GO:0003700">
    <property type="term" value="F:DNA-binding transcription factor activity"/>
    <property type="evidence" value="ECO:0007669"/>
    <property type="project" value="InterPro"/>
</dbReference>
<dbReference type="PANTHER" id="PTHR33238">
    <property type="entry name" value="IRON (METAL) DEPENDENT REPRESSOR, DTXR FAMILY"/>
    <property type="match status" value="1"/>
</dbReference>
<proteinExistence type="inferred from homology"/>
<dbReference type="InterPro" id="IPR036388">
    <property type="entry name" value="WH-like_DNA-bd_sf"/>
</dbReference>
<dbReference type="Pfam" id="PF04023">
    <property type="entry name" value="FeoA"/>
    <property type="match status" value="1"/>
</dbReference>
<evidence type="ECO:0000256" key="6">
    <source>
        <dbReference type="ARBA" id="ARBA00023015"/>
    </source>
</evidence>
<dbReference type="SMART" id="SM00529">
    <property type="entry name" value="HTH_DTXR"/>
    <property type="match status" value="1"/>
</dbReference>
<evidence type="ECO:0000256" key="1">
    <source>
        <dbReference type="ARBA" id="ARBA00004496"/>
    </source>
</evidence>
<dbReference type="InParanoid" id="Q026A1"/>
<keyword evidence="7" id="KW-0238">DNA-binding</keyword>
<sequence>MPPRITISKENYLKAIAEAESEGETVKAVTLARWLHVSAPAVTMAIKRLRRDALIHVAAEGQLSLTAPGREIANRLLNRHHLIERMLTEIFGLEWYKVHDEAEQLEHAVSADFERKLIERLGVESECPHGNRVGMDSPGDRRRRGLKTLDETAPGERVAVVSVFERDRELLEHLDSVGIRPGVELEVLADGAELELSAAGERFTLDRTSAARVWVARG</sequence>
<comment type="function">
    <text evidence="9">In the presence of manganese, represses expression of mntH and mntS. Up-regulates expression of mntP.</text>
</comment>
<dbReference type="SUPFAM" id="SSF47979">
    <property type="entry name" value="Iron-dependent repressor protein, dimerization domain"/>
    <property type="match status" value="1"/>
</dbReference>
<evidence type="ECO:0000256" key="8">
    <source>
        <dbReference type="ARBA" id="ARBA00023163"/>
    </source>
</evidence>
<dbReference type="InterPro" id="IPR022689">
    <property type="entry name" value="Iron_dep_repressor"/>
</dbReference>
<evidence type="ECO:0000256" key="3">
    <source>
        <dbReference type="ARBA" id="ARBA00011738"/>
    </source>
</evidence>
<comment type="subcellular location">
    <subcellularLocation>
        <location evidence="1">Cytoplasm</location>
    </subcellularLocation>
</comment>
<dbReference type="AlphaFoldDB" id="Q026A1"/>
<dbReference type="GO" id="GO:0046914">
    <property type="term" value="F:transition metal ion binding"/>
    <property type="evidence" value="ECO:0007669"/>
    <property type="project" value="InterPro"/>
</dbReference>
<gene>
    <name evidence="11" type="ordered locus">Acid_2178</name>
</gene>
<dbReference type="InterPro" id="IPR001367">
    <property type="entry name" value="Fe_dep_repressor"/>
</dbReference>
<dbReference type="InterPro" id="IPR007167">
    <property type="entry name" value="Fe-transptr_FeoA-like"/>
</dbReference>
<dbReference type="SUPFAM" id="SSF46785">
    <property type="entry name" value="Winged helix' DNA-binding domain"/>
    <property type="match status" value="1"/>
</dbReference>
<dbReference type="eggNOG" id="COG1918">
    <property type="taxonomic scope" value="Bacteria"/>
</dbReference>
<feature type="domain" description="HTH dtxR-type" evidence="10">
    <location>
        <begin position="1"/>
        <end position="66"/>
    </location>
</feature>
<evidence type="ECO:0000256" key="2">
    <source>
        <dbReference type="ARBA" id="ARBA00007871"/>
    </source>
</evidence>